<dbReference type="RefSeq" id="WP_190787937.1">
    <property type="nucleotide sequence ID" value="NZ_JACXLC010000001.1"/>
</dbReference>
<name>A0ABR8KP73_9SPHN</name>
<organism evidence="3 4">
    <name type="scientific">Erythrobacter rubeus</name>
    <dbReference type="NCBI Taxonomy" id="2760803"/>
    <lineage>
        <taxon>Bacteria</taxon>
        <taxon>Pseudomonadati</taxon>
        <taxon>Pseudomonadota</taxon>
        <taxon>Alphaproteobacteria</taxon>
        <taxon>Sphingomonadales</taxon>
        <taxon>Erythrobacteraceae</taxon>
        <taxon>Erythrobacter/Porphyrobacter group</taxon>
        <taxon>Erythrobacter</taxon>
    </lineage>
</organism>
<keyword evidence="2" id="KW-0732">Signal</keyword>
<gene>
    <name evidence="3" type="ORF">IB285_09455</name>
</gene>
<feature type="region of interest" description="Disordered" evidence="1">
    <location>
        <begin position="114"/>
        <end position="140"/>
    </location>
</feature>
<evidence type="ECO:0000256" key="2">
    <source>
        <dbReference type="SAM" id="SignalP"/>
    </source>
</evidence>
<reference evidence="3 4" key="1">
    <citation type="submission" date="2020-09" db="EMBL/GenBank/DDBJ databases">
        <authorList>
            <person name="Yoon J.-W."/>
        </authorList>
    </citation>
    <scope>NUCLEOTIDE SEQUENCE [LARGE SCALE GENOMIC DNA]</scope>
    <source>
        <strain evidence="3 4">KMU-140</strain>
    </source>
</reference>
<comment type="caution">
    <text evidence="3">The sequence shown here is derived from an EMBL/GenBank/DDBJ whole genome shotgun (WGS) entry which is preliminary data.</text>
</comment>
<protein>
    <recommendedName>
        <fullName evidence="5">Lipoprotein</fullName>
    </recommendedName>
</protein>
<dbReference type="PROSITE" id="PS51257">
    <property type="entry name" value="PROKAR_LIPOPROTEIN"/>
    <property type="match status" value="1"/>
</dbReference>
<evidence type="ECO:0000313" key="3">
    <source>
        <dbReference type="EMBL" id="MBD2842481.1"/>
    </source>
</evidence>
<sequence length="140" mass="14674">MRNIALLAALAAVAACSPAETEETVAADAAAVDKTEAVAETTAADGGPSHGTFRITQADGDVIIEELAEDGTFTATDQDGEVTTGTYEQRSPNEFCSKDDDEAEMKCYAEEVNAEGVWTSTDPDDGETSTVERVTDEETA</sequence>
<feature type="region of interest" description="Disordered" evidence="1">
    <location>
        <begin position="70"/>
        <end position="98"/>
    </location>
</feature>
<feature type="signal peptide" evidence="2">
    <location>
        <begin position="1"/>
        <end position="21"/>
    </location>
</feature>
<evidence type="ECO:0000313" key="4">
    <source>
        <dbReference type="Proteomes" id="UP000635384"/>
    </source>
</evidence>
<evidence type="ECO:0000256" key="1">
    <source>
        <dbReference type="SAM" id="MobiDB-lite"/>
    </source>
</evidence>
<keyword evidence="4" id="KW-1185">Reference proteome</keyword>
<proteinExistence type="predicted"/>
<dbReference type="Proteomes" id="UP000635384">
    <property type="component" value="Unassembled WGS sequence"/>
</dbReference>
<evidence type="ECO:0008006" key="5">
    <source>
        <dbReference type="Google" id="ProtNLM"/>
    </source>
</evidence>
<dbReference type="EMBL" id="JACXLC010000001">
    <property type="protein sequence ID" value="MBD2842481.1"/>
    <property type="molecule type" value="Genomic_DNA"/>
</dbReference>
<feature type="chain" id="PRO_5046344378" description="Lipoprotein" evidence="2">
    <location>
        <begin position="22"/>
        <end position="140"/>
    </location>
</feature>
<accession>A0ABR8KP73</accession>
<feature type="compositionally biased region" description="Polar residues" evidence="1">
    <location>
        <begin position="73"/>
        <end position="94"/>
    </location>
</feature>